<protein>
    <recommendedName>
        <fullName evidence="1">F-box domain-containing protein</fullName>
    </recommendedName>
</protein>
<proteinExistence type="predicted"/>
<reference evidence="2 3" key="1">
    <citation type="submission" date="2019-02" db="EMBL/GenBank/DDBJ databases">
        <title>Genome sequencing of the rare red list fungi Antrodiella citrinella (Flaviporus citrinellus).</title>
        <authorList>
            <person name="Buettner E."/>
            <person name="Kellner H."/>
        </authorList>
    </citation>
    <scope>NUCLEOTIDE SEQUENCE [LARGE SCALE GENOMIC DNA]</scope>
    <source>
        <strain evidence="2 3">DSM 108506</strain>
    </source>
</reference>
<name>A0A4S4MXK2_9APHY</name>
<evidence type="ECO:0000313" key="2">
    <source>
        <dbReference type="EMBL" id="THH28140.1"/>
    </source>
</evidence>
<dbReference type="SMART" id="SM00256">
    <property type="entry name" value="FBOX"/>
    <property type="match status" value="1"/>
</dbReference>
<dbReference type="InterPro" id="IPR036047">
    <property type="entry name" value="F-box-like_dom_sf"/>
</dbReference>
<dbReference type="OrthoDB" id="3256413at2759"/>
<dbReference type="AlphaFoldDB" id="A0A4S4MXK2"/>
<keyword evidence="3" id="KW-1185">Reference proteome</keyword>
<gene>
    <name evidence="2" type="ORF">EUX98_g6048</name>
</gene>
<dbReference type="PROSITE" id="PS50181">
    <property type="entry name" value="FBOX"/>
    <property type="match status" value="1"/>
</dbReference>
<dbReference type="SUPFAM" id="SSF81383">
    <property type="entry name" value="F-box domain"/>
    <property type="match status" value="1"/>
</dbReference>
<dbReference type="EMBL" id="SGPM01000199">
    <property type="protein sequence ID" value="THH28140.1"/>
    <property type="molecule type" value="Genomic_DNA"/>
</dbReference>
<evidence type="ECO:0000313" key="3">
    <source>
        <dbReference type="Proteomes" id="UP000308730"/>
    </source>
</evidence>
<accession>A0A4S4MXK2</accession>
<evidence type="ECO:0000259" key="1">
    <source>
        <dbReference type="PROSITE" id="PS50181"/>
    </source>
</evidence>
<dbReference type="Proteomes" id="UP000308730">
    <property type="component" value="Unassembled WGS sequence"/>
</dbReference>
<feature type="domain" description="F-box" evidence="1">
    <location>
        <begin position="18"/>
        <end position="66"/>
    </location>
</feature>
<dbReference type="Pfam" id="PF12937">
    <property type="entry name" value="F-box-like"/>
    <property type="match status" value="1"/>
</dbReference>
<organism evidence="2 3">
    <name type="scientific">Antrodiella citrinella</name>
    <dbReference type="NCBI Taxonomy" id="2447956"/>
    <lineage>
        <taxon>Eukaryota</taxon>
        <taxon>Fungi</taxon>
        <taxon>Dikarya</taxon>
        <taxon>Basidiomycota</taxon>
        <taxon>Agaricomycotina</taxon>
        <taxon>Agaricomycetes</taxon>
        <taxon>Polyporales</taxon>
        <taxon>Steccherinaceae</taxon>
        <taxon>Antrodiella</taxon>
    </lineage>
</organism>
<comment type="caution">
    <text evidence="2">The sequence shown here is derived from an EMBL/GenBank/DDBJ whole genome shotgun (WGS) entry which is preliminary data.</text>
</comment>
<sequence>MIAVNPFGQGSPGSLKESNLLAFIPQRIVFAILNKLSLRDLLRCKQTCRFLCRLVEGFPSLQYTIELAAAGMDDNSRSKMSPTTKLTLLRKYQATWSELDWTTLSGYCTQTYNDGYWEFTCGILSQVVEDKSLCFVRPSASMANVLPVISWTLHFDMKFISHFVDPYQDLLLIIVNQDETPHAIIRSLSAGGAHPRAQIPALTLQGPPGSSDEFHVYGDTLGLLSNWNVSGWSGSIFTLWNWCTGDVILSYDSVIHSDTQFESEGIVRRDFTNFTFLDDKHIALSACLIDDEQLASAALIQVIDISKGAEAFSSAINFYLPSLSDKANISMLGMARNATPPETTTHDLKHYPFCRTNDDSAVIFVIMETKNRTCEDYECIPLFIQTGGLLRAYTAASASNIPWEDWGPDSSRWMRDLYVKDLKMCTFGSKHVWANVGFLVVADFNPLGELANEVFPNGKSDGVNGSVEMKPSSADLWSLSSPLVTKLPYRMFSTQLWVGDETSAVYFSEDTVMINDDHEQFHIFLSL</sequence>
<dbReference type="InterPro" id="IPR001810">
    <property type="entry name" value="F-box_dom"/>
</dbReference>
<dbReference type="CDD" id="cd09917">
    <property type="entry name" value="F-box_SF"/>
    <property type="match status" value="1"/>
</dbReference>